<dbReference type="PANTHER" id="PTHR31111:SF136">
    <property type="entry name" value="F-BOX ASSOCIATED DOMAIN-CONTAINING PROTEIN"/>
    <property type="match status" value="1"/>
</dbReference>
<accession>A0AAN9PW25</accession>
<comment type="caution">
    <text evidence="2">The sequence shown here is derived from an EMBL/GenBank/DDBJ whole genome shotgun (WGS) entry which is preliminary data.</text>
</comment>
<dbReference type="InterPro" id="IPR017451">
    <property type="entry name" value="F-box-assoc_interact_dom"/>
</dbReference>
<dbReference type="Gene3D" id="1.20.1280.50">
    <property type="match status" value="1"/>
</dbReference>
<dbReference type="Proteomes" id="UP001359559">
    <property type="component" value="Unassembled WGS sequence"/>
</dbReference>
<dbReference type="PROSITE" id="PS50181">
    <property type="entry name" value="FBOX"/>
    <property type="match status" value="1"/>
</dbReference>
<evidence type="ECO:0000313" key="3">
    <source>
        <dbReference type="Proteomes" id="UP001359559"/>
    </source>
</evidence>
<dbReference type="CDD" id="cd22157">
    <property type="entry name" value="F-box_AtFBW1-like"/>
    <property type="match status" value="1"/>
</dbReference>
<dbReference type="SMART" id="SM00256">
    <property type="entry name" value="FBOX"/>
    <property type="match status" value="1"/>
</dbReference>
<evidence type="ECO:0000313" key="2">
    <source>
        <dbReference type="EMBL" id="KAK7311058.1"/>
    </source>
</evidence>
<organism evidence="2 3">
    <name type="scientific">Clitoria ternatea</name>
    <name type="common">Butterfly pea</name>
    <dbReference type="NCBI Taxonomy" id="43366"/>
    <lineage>
        <taxon>Eukaryota</taxon>
        <taxon>Viridiplantae</taxon>
        <taxon>Streptophyta</taxon>
        <taxon>Embryophyta</taxon>
        <taxon>Tracheophyta</taxon>
        <taxon>Spermatophyta</taxon>
        <taxon>Magnoliopsida</taxon>
        <taxon>eudicotyledons</taxon>
        <taxon>Gunneridae</taxon>
        <taxon>Pentapetalae</taxon>
        <taxon>rosids</taxon>
        <taxon>fabids</taxon>
        <taxon>Fabales</taxon>
        <taxon>Fabaceae</taxon>
        <taxon>Papilionoideae</taxon>
        <taxon>50 kb inversion clade</taxon>
        <taxon>NPAAA clade</taxon>
        <taxon>indigoferoid/millettioid clade</taxon>
        <taxon>Phaseoleae</taxon>
        <taxon>Clitoria</taxon>
    </lineage>
</organism>
<dbReference type="Pfam" id="PF00646">
    <property type="entry name" value="F-box"/>
    <property type="match status" value="1"/>
</dbReference>
<keyword evidence="3" id="KW-1185">Reference proteome</keyword>
<dbReference type="PANTHER" id="PTHR31111">
    <property type="entry name" value="BNAA05G37150D PROTEIN-RELATED"/>
    <property type="match status" value="1"/>
</dbReference>
<reference evidence="2 3" key="1">
    <citation type="submission" date="2024-01" db="EMBL/GenBank/DDBJ databases">
        <title>The genomes of 5 underutilized Papilionoideae crops provide insights into root nodulation and disease resistance.</title>
        <authorList>
            <person name="Yuan L."/>
        </authorList>
    </citation>
    <scope>NUCLEOTIDE SEQUENCE [LARGE SCALE GENOMIC DNA]</scope>
    <source>
        <strain evidence="2">LY-2023</strain>
        <tissue evidence="2">Leaf</tissue>
    </source>
</reference>
<dbReference type="InterPro" id="IPR001810">
    <property type="entry name" value="F-box_dom"/>
</dbReference>
<dbReference type="NCBIfam" id="TIGR01640">
    <property type="entry name" value="F_box_assoc_1"/>
    <property type="match status" value="1"/>
</dbReference>
<dbReference type="SUPFAM" id="SSF81383">
    <property type="entry name" value="F-box domain"/>
    <property type="match status" value="1"/>
</dbReference>
<sequence>MDYVECPLPVLPEELVLEILSWVPVKHLMRMRCVSKSWNSLIFSPTLVNLHLQRSSSLNTHLLLTVQKLCSTRAVSCSTRAVSCSIDRVRQYPSFPPASPIYDEACAVNFPSGDRDSVHVVGVCNGLACLYGHSPAHGHWVQFWNPATRLRSQKSPILEGHRLAKHAYAKFGFGYDHSTDIYKVVAMILDERKERRVREMRVHCMGYNCWRKVSTCPDFPFLNGTTCNDGQFVSSTVNWLAVRELSNGNGSHTHTRNELVIFSFDLSKEEYRYLLLPEGLSQVPSAEPNLAVLRGCLCISLHDQNMNLNKPHFVVWQMSEFGDEKSWTRLVNLSYGHFRFEPFPYPPSPMFIFENGDTLLLKHEGDSEVILYNEKNCTIRRAKTLYNAWFDSRCYAQSLVLPW</sequence>
<dbReference type="EMBL" id="JAYKXN010000002">
    <property type="protein sequence ID" value="KAK7311058.1"/>
    <property type="molecule type" value="Genomic_DNA"/>
</dbReference>
<dbReference type="Pfam" id="PF07734">
    <property type="entry name" value="FBA_1"/>
    <property type="match status" value="1"/>
</dbReference>
<gene>
    <name evidence="2" type="ORF">RJT34_08943</name>
</gene>
<dbReference type="AlphaFoldDB" id="A0AAN9PW25"/>
<dbReference type="InterPro" id="IPR006527">
    <property type="entry name" value="F-box-assoc_dom_typ1"/>
</dbReference>
<evidence type="ECO:0000259" key="1">
    <source>
        <dbReference type="PROSITE" id="PS50181"/>
    </source>
</evidence>
<feature type="domain" description="F-box" evidence="1">
    <location>
        <begin position="5"/>
        <end position="55"/>
    </location>
</feature>
<protein>
    <recommendedName>
        <fullName evidence="1">F-box domain-containing protein</fullName>
    </recommendedName>
</protein>
<proteinExistence type="predicted"/>
<dbReference type="InterPro" id="IPR036047">
    <property type="entry name" value="F-box-like_dom_sf"/>
</dbReference>
<name>A0AAN9PW25_CLITE</name>